<evidence type="ECO:0000256" key="1">
    <source>
        <dbReference type="SAM" id="MobiDB-lite"/>
    </source>
</evidence>
<dbReference type="Proteomes" id="UP000017836">
    <property type="component" value="Unassembled WGS sequence"/>
</dbReference>
<evidence type="ECO:0000313" key="2">
    <source>
        <dbReference type="EMBL" id="ERN19893.1"/>
    </source>
</evidence>
<dbReference type="HOGENOM" id="CLU_1379809_0_0_1"/>
<organism evidence="2 3">
    <name type="scientific">Amborella trichopoda</name>
    <dbReference type="NCBI Taxonomy" id="13333"/>
    <lineage>
        <taxon>Eukaryota</taxon>
        <taxon>Viridiplantae</taxon>
        <taxon>Streptophyta</taxon>
        <taxon>Embryophyta</taxon>
        <taxon>Tracheophyta</taxon>
        <taxon>Spermatophyta</taxon>
        <taxon>Magnoliopsida</taxon>
        <taxon>Amborellales</taxon>
        <taxon>Amborellaceae</taxon>
        <taxon>Amborella</taxon>
    </lineage>
</organism>
<dbReference type="EMBL" id="KI392062">
    <property type="protein sequence ID" value="ERN19893.1"/>
    <property type="molecule type" value="Genomic_DNA"/>
</dbReference>
<sequence length="198" mass="22980">MKRGERKSVCERERDEKEGKERKRRDGVKSDVALQVGDAGQQDGWTFLEYRRRLGRSNKSSRYCRKYKRRSLPCSASNYIPTVPFHNQKPRASEEYCISPEALKNHCRFGYSVCETYDPLEEKNFPLWLATFPPSPKGHGLLKSTHPQSFKGTLEWRGSKGLIDEVGLGATIRCTMLRQFPLKSLELRLWRKGSQPKR</sequence>
<protein>
    <submittedName>
        <fullName evidence="2">Uncharacterized protein</fullName>
    </submittedName>
</protein>
<accession>U5DHE3</accession>
<gene>
    <name evidence="2" type="ORF">AMTR_s00071p00070980</name>
</gene>
<dbReference type="Gramene" id="ERN19893">
    <property type="protein sequence ID" value="ERN19893"/>
    <property type="gene ID" value="AMTR_s00071p00070980"/>
</dbReference>
<proteinExistence type="predicted"/>
<feature type="compositionally biased region" description="Basic and acidic residues" evidence="1">
    <location>
        <begin position="1"/>
        <end position="21"/>
    </location>
</feature>
<reference evidence="3" key="1">
    <citation type="journal article" date="2013" name="Science">
        <title>The Amborella genome and the evolution of flowering plants.</title>
        <authorList>
            <consortium name="Amborella Genome Project"/>
        </authorList>
    </citation>
    <scope>NUCLEOTIDE SEQUENCE [LARGE SCALE GENOMIC DNA]</scope>
</reference>
<evidence type="ECO:0000313" key="3">
    <source>
        <dbReference type="Proteomes" id="UP000017836"/>
    </source>
</evidence>
<feature type="region of interest" description="Disordered" evidence="1">
    <location>
        <begin position="1"/>
        <end position="33"/>
    </location>
</feature>
<name>U5DHE3_AMBTC</name>
<keyword evidence="3" id="KW-1185">Reference proteome</keyword>
<dbReference type="AlphaFoldDB" id="U5DHE3"/>